<feature type="transmembrane region" description="Helical" evidence="8">
    <location>
        <begin position="110"/>
        <end position="131"/>
    </location>
</feature>
<keyword evidence="3 8" id="KW-0812">Transmembrane</keyword>
<organism evidence="9 10">
    <name type="scientific">Collibacillus ludicampi</name>
    <dbReference type="NCBI Taxonomy" id="2771369"/>
    <lineage>
        <taxon>Bacteria</taxon>
        <taxon>Bacillati</taxon>
        <taxon>Bacillota</taxon>
        <taxon>Bacilli</taxon>
        <taxon>Bacillales</taxon>
        <taxon>Alicyclobacillaceae</taxon>
        <taxon>Collibacillus</taxon>
    </lineage>
</organism>
<evidence type="ECO:0000256" key="1">
    <source>
        <dbReference type="ARBA" id="ARBA00022448"/>
    </source>
</evidence>
<evidence type="ECO:0000313" key="10">
    <source>
        <dbReference type="Proteomes" id="UP001057291"/>
    </source>
</evidence>
<protein>
    <recommendedName>
        <fullName evidence="8">Putative manganese efflux pump MntP</fullName>
    </recommendedName>
</protein>
<keyword evidence="5 8" id="KW-0406">Ion transport</keyword>
<feature type="transmembrane region" description="Helical" evidence="8">
    <location>
        <begin position="167"/>
        <end position="184"/>
    </location>
</feature>
<evidence type="ECO:0000256" key="2">
    <source>
        <dbReference type="ARBA" id="ARBA00022475"/>
    </source>
</evidence>
<dbReference type="PANTHER" id="PTHR35529">
    <property type="entry name" value="MANGANESE EFFLUX PUMP MNTP-RELATED"/>
    <property type="match status" value="1"/>
</dbReference>
<dbReference type="Pfam" id="PF02659">
    <property type="entry name" value="Mntp"/>
    <property type="match status" value="1"/>
</dbReference>
<dbReference type="HAMAP" id="MF_01521">
    <property type="entry name" value="MntP_pump"/>
    <property type="match status" value="1"/>
</dbReference>
<reference evidence="9" key="1">
    <citation type="journal article" date="2023" name="Int. J. Syst. Evol. Microbiol.">
        <title>Collibacillus ludicampi gen. nov., sp. nov., a new soil bacterium of the family Alicyclobacillaceae.</title>
        <authorList>
            <person name="Jojima T."/>
            <person name="Ioku Y."/>
            <person name="Fukuta Y."/>
            <person name="Shirasaka N."/>
            <person name="Matsumura Y."/>
            <person name="Mori M."/>
        </authorList>
    </citation>
    <scope>NUCLEOTIDE SEQUENCE</scope>
    <source>
        <strain evidence="9">TP075</strain>
    </source>
</reference>
<evidence type="ECO:0000256" key="3">
    <source>
        <dbReference type="ARBA" id="ARBA00022692"/>
    </source>
</evidence>
<sequence>MVEQLTGEMLTLMLIAIALGTDAFSLCLGLGMQGLTKKEIGRISVTIGGFHVLMPLVGMFVGIYLSRVVGEIAKILGALMLIGLGIHMVWQSVKQNQETVSLDRTAGIGLLLFSMSVSMDALSVGFSLGLFEAPVGLVVSLFGIVGACMAALGLSIGSRVSRLFGEYGEIVGGAILFTLGLKFLL</sequence>
<dbReference type="InterPro" id="IPR003810">
    <property type="entry name" value="Mntp/YtaF"/>
</dbReference>
<comment type="similarity">
    <text evidence="8">Belongs to the MntP (TC 9.B.29) family.</text>
</comment>
<feature type="transmembrane region" description="Helical" evidence="8">
    <location>
        <begin position="12"/>
        <end position="31"/>
    </location>
</feature>
<evidence type="ECO:0000256" key="6">
    <source>
        <dbReference type="ARBA" id="ARBA00023136"/>
    </source>
</evidence>
<keyword evidence="7 8" id="KW-0464">Manganese</keyword>
<dbReference type="AlphaFoldDB" id="A0AAV4LD28"/>
<evidence type="ECO:0000256" key="4">
    <source>
        <dbReference type="ARBA" id="ARBA00022989"/>
    </source>
</evidence>
<feature type="transmembrane region" description="Helical" evidence="8">
    <location>
        <begin position="72"/>
        <end position="90"/>
    </location>
</feature>
<keyword evidence="2 8" id="KW-1003">Cell membrane</keyword>
<dbReference type="RefSeq" id="WP_282198902.1">
    <property type="nucleotide sequence ID" value="NZ_BOQE01000001.1"/>
</dbReference>
<accession>A0AAV4LD28</accession>
<evidence type="ECO:0000256" key="8">
    <source>
        <dbReference type="HAMAP-Rule" id="MF_01521"/>
    </source>
</evidence>
<keyword evidence="10" id="KW-1185">Reference proteome</keyword>
<dbReference type="InterPro" id="IPR022929">
    <property type="entry name" value="Put_MntP"/>
</dbReference>
<evidence type="ECO:0000256" key="7">
    <source>
        <dbReference type="ARBA" id="ARBA00023211"/>
    </source>
</evidence>
<dbReference type="Proteomes" id="UP001057291">
    <property type="component" value="Unassembled WGS sequence"/>
</dbReference>
<proteinExistence type="inferred from homology"/>
<name>A0AAV4LD28_9BACL</name>
<keyword evidence="6 8" id="KW-0472">Membrane</keyword>
<feature type="transmembrane region" description="Helical" evidence="8">
    <location>
        <begin position="43"/>
        <end position="66"/>
    </location>
</feature>
<dbReference type="GO" id="GO:0005886">
    <property type="term" value="C:plasma membrane"/>
    <property type="evidence" value="ECO:0007669"/>
    <property type="project" value="UniProtKB-SubCell"/>
</dbReference>
<comment type="function">
    <text evidence="8">Probably functions as a manganese efflux pump.</text>
</comment>
<feature type="transmembrane region" description="Helical" evidence="8">
    <location>
        <begin position="137"/>
        <end position="155"/>
    </location>
</feature>
<keyword evidence="4 8" id="KW-1133">Transmembrane helix</keyword>
<comment type="caution">
    <text evidence="9">The sequence shown here is derived from an EMBL/GenBank/DDBJ whole genome shotgun (WGS) entry which is preliminary data.</text>
</comment>
<comment type="subcellular location">
    <subcellularLocation>
        <location evidence="8">Cell membrane</location>
        <topology evidence="8">Multi-pass membrane protein</topology>
    </subcellularLocation>
</comment>
<dbReference type="PANTHER" id="PTHR35529:SF1">
    <property type="entry name" value="MANGANESE EFFLUX PUMP MNTP-RELATED"/>
    <property type="match status" value="1"/>
</dbReference>
<keyword evidence="1 8" id="KW-0813">Transport</keyword>
<gene>
    <name evidence="8 9" type="primary">mntP</name>
    <name evidence="9" type="ORF">DNHGIG_12740</name>
</gene>
<evidence type="ECO:0000256" key="5">
    <source>
        <dbReference type="ARBA" id="ARBA00023065"/>
    </source>
</evidence>
<evidence type="ECO:0000313" key="9">
    <source>
        <dbReference type="EMBL" id="GIM45725.1"/>
    </source>
</evidence>
<dbReference type="EMBL" id="BOQE01000001">
    <property type="protein sequence ID" value="GIM45725.1"/>
    <property type="molecule type" value="Genomic_DNA"/>
</dbReference>
<dbReference type="GO" id="GO:0005384">
    <property type="term" value="F:manganese ion transmembrane transporter activity"/>
    <property type="evidence" value="ECO:0007669"/>
    <property type="project" value="UniProtKB-UniRule"/>
</dbReference>